<dbReference type="EMBL" id="QGNW01000075">
    <property type="protein sequence ID" value="RVX01512.1"/>
    <property type="molecule type" value="Genomic_DNA"/>
</dbReference>
<dbReference type="GO" id="GO:0016020">
    <property type="term" value="C:membrane"/>
    <property type="evidence" value="ECO:0007669"/>
    <property type="project" value="InterPro"/>
</dbReference>
<evidence type="ECO:0000256" key="1">
    <source>
        <dbReference type="ARBA" id="ARBA00004127"/>
    </source>
</evidence>
<dbReference type="GO" id="GO:0071555">
    <property type="term" value="P:cell wall organization"/>
    <property type="evidence" value="ECO:0007669"/>
    <property type="project" value="UniProtKB-KW"/>
</dbReference>
<evidence type="ECO:0000256" key="7">
    <source>
        <dbReference type="ARBA" id="ARBA00023316"/>
    </source>
</evidence>
<reference evidence="11 12" key="1">
    <citation type="journal article" date="2018" name="PLoS Genet.">
        <title>Population sequencing reveals clonal diversity and ancestral inbreeding in the grapevine cultivar Chardonnay.</title>
        <authorList>
            <person name="Roach M.J."/>
            <person name="Johnson D.L."/>
            <person name="Bohlmann J."/>
            <person name="van Vuuren H.J."/>
            <person name="Jones S.J."/>
            <person name="Pretorius I.S."/>
            <person name="Schmidt S.A."/>
            <person name="Borneman A.R."/>
        </authorList>
    </citation>
    <scope>NUCLEOTIDE SEQUENCE [LARGE SCALE GENOMIC DNA]</scope>
    <source>
        <strain evidence="12">cv. Chardonnay</strain>
        <tissue evidence="11">Leaf</tissue>
    </source>
</reference>
<feature type="transmembrane region" description="Helical" evidence="10">
    <location>
        <begin position="1010"/>
        <end position="1032"/>
    </location>
</feature>
<evidence type="ECO:0000256" key="6">
    <source>
        <dbReference type="ARBA" id="ARBA00023136"/>
    </source>
</evidence>
<dbReference type="PANTHER" id="PTHR13301">
    <property type="entry name" value="X-BOX TRANSCRIPTION FACTOR-RELATED"/>
    <property type="match status" value="1"/>
</dbReference>
<dbReference type="Pfam" id="PF03552">
    <property type="entry name" value="Cellulose_synt"/>
    <property type="match status" value="4"/>
</dbReference>
<keyword evidence="7" id="KW-0961">Cell wall biogenesis/degradation</keyword>
<feature type="transmembrane region" description="Helical" evidence="10">
    <location>
        <begin position="1059"/>
        <end position="1086"/>
    </location>
</feature>
<keyword evidence="3" id="KW-0808">Transferase</keyword>
<accession>A0A438IXS6</accession>
<dbReference type="InterPro" id="IPR029044">
    <property type="entry name" value="Nucleotide-diphossugar_trans"/>
</dbReference>
<proteinExistence type="predicted"/>
<feature type="binding site" evidence="9">
    <location>
        <position position="592"/>
    </location>
    <ligand>
        <name>Mn(2+)</name>
        <dbReference type="ChEBI" id="CHEBI:29035"/>
    </ligand>
</feature>
<dbReference type="GO" id="GO:0030244">
    <property type="term" value="P:cellulose biosynthetic process"/>
    <property type="evidence" value="ECO:0007669"/>
    <property type="project" value="InterPro"/>
</dbReference>
<feature type="binding site" evidence="8">
    <location>
        <position position="372"/>
    </location>
    <ligand>
        <name>UDP-alpha-D-glucose</name>
        <dbReference type="ChEBI" id="CHEBI:58885"/>
    </ligand>
</feature>
<gene>
    <name evidence="11" type="primary">CESA8_2</name>
    <name evidence="11" type="ORF">CK203_017409</name>
</gene>
<dbReference type="SUPFAM" id="SSF53448">
    <property type="entry name" value="Nucleotide-diphospho-sugar transferases"/>
    <property type="match status" value="1"/>
</dbReference>
<dbReference type="Gene3D" id="3.90.550.10">
    <property type="entry name" value="Spore Coat Polysaccharide Biosynthesis Protein SpsA, Chain A"/>
    <property type="match status" value="1"/>
</dbReference>
<dbReference type="GO" id="GO:0012505">
    <property type="term" value="C:endomembrane system"/>
    <property type="evidence" value="ECO:0007669"/>
    <property type="project" value="UniProtKB-SubCell"/>
</dbReference>
<feature type="transmembrane region" description="Helical" evidence="10">
    <location>
        <begin position="971"/>
        <end position="990"/>
    </location>
</feature>
<feature type="transmembrane region" description="Helical" evidence="10">
    <location>
        <begin position="1122"/>
        <end position="1142"/>
    </location>
</feature>
<dbReference type="AlphaFoldDB" id="A0A438IXS6"/>
<feature type="binding site" evidence="8">
    <location>
        <position position="373"/>
    </location>
    <ligand>
        <name>UDP-alpha-D-glucose</name>
        <dbReference type="ChEBI" id="CHEBI:58885"/>
    </ligand>
</feature>
<evidence type="ECO:0000256" key="9">
    <source>
        <dbReference type="PIRSR" id="PIRSR605150-3"/>
    </source>
</evidence>
<evidence type="ECO:0000256" key="8">
    <source>
        <dbReference type="PIRSR" id="PIRSR605150-2"/>
    </source>
</evidence>
<feature type="transmembrane region" description="Helical" evidence="10">
    <location>
        <begin position="1092"/>
        <end position="1110"/>
    </location>
</feature>
<feature type="binding site" evidence="9">
    <location>
        <position position="568"/>
    </location>
    <ligand>
        <name>Mn(2+)</name>
        <dbReference type="ChEBI" id="CHEBI:29035"/>
    </ligand>
</feature>
<feature type="transmembrane region" description="Helical" evidence="10">
    <location>
        <begin position="892"/>
        <end position="919"/>
    </location>
</feature>
<dbReference type="Proteomes" id="UP000288805">
    <property type="component" value="Unassembled WGS sequence"/>
</dbReference>
<sequence>MDRRGFWNGTEVRGRVETEWRKNWLEGFGREWIWGGFLDIDKMGFPYFSVVVGPVSASMDIRVSLRRPSRLLFHTFFLLHLEGWFENPPSNTTAAAFLYVVAYYFIELLGFDELLTMELSMIAGVMTKGIYHDILPPSSGLNDILLVYDTLHSHFKMETSWRYVVGEQDNSRRLVLGTAKECLYTPGMSRKPRACIEDTWSVLFHVIQELYRHLMNPFIGSFCIWLSAKSFCTFVPCMMKQIQVSVSFTDMRLCQWKLARERLLRRTGSQEEIPDPSDLGSVDEMELRQPEMYANYCHSEYVFNQLPKWQPVNRQTFPERLCMRQLASILSSAFCVEQILNEDDNYFRYNQPGKPSGLASVDVFVSTADPLKESPIVISNTILSILSVDYPAEKVSCYVSDEGAARLTLETLSLTCDFARKWVPFCKKFQIEPPSPESYFSQKVDHLKYNPYPTFSKERRLMKIVHTNNDFRLSNLVEALLITSKFQRRYEDFKAQINGLITKFQDVPSEGWTMKDGTPWPGNDIKNHLGMMQIIMGRGGPHGSDTRALPQVVYVSREKRPGFHHNNKAGAMNALVRVSALLTNGTYILNLDSDHYINNSRTFLEAMCFLMDPSNQKICFVQFPQRFEGVDANDRYGSHNTIFYDVNASMYNLHLRVEVVAEDSLVLSPINLKGFDGIQGPFYLGTGCFLYRKALCGYDPSFEQKILNTRWLDLRMKRPSDNHGHYFSDASDESSSSLLVQELNSLEREFPSSFQSMEMCFGQAPLLIASNFVDDDIFSSYATIEEILRAAIHVISCDYEDKTAWGIEVGWIYGSQTGDVLTGLKMHARGWRSVYCMPVRAAFRGSAPINLSDRLTQVLFWATSSIEILFSRHCPIWYGYGGGLKLLERVAYINAVIYPIFSVPLLIYCALPAICHLSGKSIISPWRNDPLYYLGKNIAFGMGISVCLSLSCELCALLHKQKFSKIVMITYEANIWFMLVVLSIFAHGFLELRWSGVSLQERWRNQQFWVIAGVSSHFFAIFQGLFKVMLGLNTRSSTLMKTHDEDSAIEFYKFKWTSLLILPTTLILINLWAVVAMIFSIVVHGYGSFGPLFAKLFFSFCVIVHLYPFLKGLLVRKHNIPTVVILWSLILATLFCLLWVRLDPFTTRFQGPDAEACGYEC</sequence>
<keyword evidence="4 10" id="KW-0812">Transmembrane</keyword>
<evidence type="ECO:0000256" key="2">
    <source>
        <dbReference type="ARBA" id="ARBA00022676"/>
    </source>
</evidence>
<feature type="binding site" evidence="8">
    <location>
        <position position="366"/>
    </location>
    <ligand>
        <name>UDP-alpha-D-glucose</name>
        <dbReference type="ChEBI" id="CHEBI:58885"/>
    </ligand>
</feature>
<organism evidence="11 12">
    <name type="scientific">Vitis vinifera</name>
    <name type="common">Grape</name>
    <dbReference type="NCBI Taxonomy" id="29760"/>
    <lineage>
        <taxon>Eukaryota</taxon>
        <taxon>Viridiplantae</taxon>
        <taxon>Streptophyta</taxon>
        <taxon>Embryophyta</taxon>
        <taxon>Tracheophyta</taxon>
        <taxon>Spermatophyta</taxon>
        <taxon>Magnoliopsida</taxon>
        <taxon>eudicotyledons</taxon>
        <taxon>Gunneridae</taxon>
        <taxon>Pentapetalae</taxon>
        <taxon>rosids</taxon>
        <taxon>Vitales</taxon>
        <taxon>Vitaceae</taxon>
        <taxon>Viteae</taxon>
        <taxon>Vitis</taxon>
    </lineage>
</organism>
<dbReference type="InterPro" id="IPR005150">
    <property type="entry name" value="Cellulose_synth"/>
</dbReference>
<feature type="transmembrane region" description="Helical" evidence="10">
    <location>
        <begin position="939"/>
        <end position="959"/>
    </location>
</feature>
<evidence type="ECO:0000313" key="12">
    <source>
        <dbReference type="Proteomes" id="UP000288805"/>
    </source>
</evidence>
<protein>
    <submittedName>
        <fullName evidence="11">Putative cellulose synthase A catalytic subunit 8</fullName>
    </submittedName>
</protein>
<evidence type="ECO:0000256" key="3">
    <source>
        <dbReference type="ARBA" id="ARBA00022679"/>
    </source>
</evidence>
<keyword evidence="2" id="KW-0328">Glycosyltransferase</keyword>
<keyword evidence="6 10" id="KW-0472">Membrane</keyword>
<dbReference type="GO" id="GO:0016760">
    <property type="term" value="F:cellulose synthase (UDP-forming) activity"/>
    <property type="evidence" value="ECO:0007669"/>
    <property type="project" value="InterPro"/>
</dbReference>
<evidence type="ECO:0000256" key="10">
    <source>
        <dbReference type="SAM" id="Phobius"/>
    </source>
</evidence>
<evidence type="ECO:0000256" key="4">
    <source>
        <dbReference type="ARBA" id="ARBA00022692"/>
    </source>
</evidence>
<comment type="subcellular location">
    <subcellularLocation>
        <location evidence="1">Endomembrane system</location>
        <topology evidence="1">Multi-pass membrane protein</topology>
    </subcellularLocation>
</comment>
<comment type="caution">
    <text evidence="11">The sequence shown here is derived from an EMBL/GenBank/DDBJ whole genome shotgun (WGS) entry which is preliminary data.</text>
</comment>
<keyword evidence="5 10" id="KW-1133">Transmembrane helix</keyword>
<evidence type="ECO:0000313" key="11">
    <source>
        <dbReference type="EMBL" id="RVX01512.1"/>
    </source>
</evidence>
<name>A0A438IXS6_VITVI</name>
<evidence type="ECO:0000256" key="5">
    <source>
        <dbReference type="ARBA" id="ARBA00022989"/>
    </source>
</evidence>